<name>A0ABM8ICP8_9BACE</name>
<dbReference type="Proteomes" id="UP001496674">
    <property type="component" value="Chromosome"/>
</dbReference>
<evidence type="ECO:0008006" key="3">
    <source>
        <dbReference type="Google" id="ProtNLM"/>
    </source>
</evidence>
<keyword evidence="2" id="KW-1185">Reference proteome</keyword>
<dbReference type="RefSeq" id="WP_353332619.1">
    <property type="nucleotide sequence ID" value="NZ_AP028055.1"/>
</dbReference>
<evidence type="ECO:0000313" key="1">
    <source>
        <dbReference type="EMBL" id="BEG98029.1"/>
    </source>
</evidence>
<protein>
    <recommendedName>
        <fullName evidence="3">Outer membrane protein beta-barrel domain-containing protein</fullName>
    </recommendedName>
</protein>
<accession>A0ABM8ICP8</accession>
<evidence type="ECO:0000313" key="2">
    <source>
        <dbReference type="Proteomes" id="UP001496674"/>
    </source>
</evidence>
<proteinExistence type="predicted"/>
<dbReference type="InterPro" id="IPR011250">
    <property type="entry name" value="OMP/PagP_B-barrel"/>
</dbReference>
<reference evidence="1 2" key="1">
    <citation type="submission" date="2023-04" db="EMBL/GenBank/DDBJ databases">
        <title>Draft genome sequence of acteroides sedimenti strain YN3PY1.</title>
        <authorList>
            <person name="Yoshida N."/>
        </authorList>
    </citation>
    <scope>NUCLEOTIDE SEQUENCE [LARGE SCALE GENOMIC DNA]</scope>
    <source>
        <strain evidence="1 2">YN3PY1</strain>
    </source>
</reference>
<sequence length="316" mass="34492">MIVVTSCNPRITTQILKSYPAIVSPDSVVVYNIGDTVPGSATTIGHVNVRDGGFTTKCKYDEVLSFAKNEVSKNGGNGLMITAHSKPSVWSSCHQISGTMLLLDSKIINDSLLVNKHLNQFVPSKIMVNKRIVPRNTFSASVGYAYIYSDIYNDGDGFSSAVASQLRSGTDWRFEYEHSFKSGWGVGIIYSGFRSSVSFYGGSDSFNSTYIAPFVSGRWMVGDKWMLAGKYGIGYFRHDEKASNGYNMWASGVGISVDFGAEYMLTKHLGIGLSIGAVTSQLGDMKDNLGNVYSSTEDNANGIARITILPGFRFYF</sequence>
<organism evidence="1 2">
    <name type="scientific">Bacteroides sedimenti</name>
    <dbReference type="NCBI Taxonomy" id="2136147"/>
    <lineage>
        <taxon>Bacteria</taxon>
        <taxon>Pseudomonadati</taxon>
        <taxon>Bacteroidota</taxon>
        <taxon>Bacteroidia</taxon>
        <taxon>Bacteroidales</taxon>
        <taxon>Bacteroidaceae</taxon>
        <taxon>Bacteroides</taxon>
    </lineage>
</organism>
<gene>
    <name evidence="1" type="ORF">BSYN_02940</name>
</gene>
<dbReference type="SUPFAM" id="SSF56925">
    <property type="entry name" value="OMPA-like"/>
    <property type="match status" value="1"/>
</dbReference>
<dbReference type="EMBL" id="AP028055">
    <property type="protein sequence ID" value="BEG98029.1"/>
    <property type="molecule type" value="Genomic_DNA"/>
</dbReference>